<protein>
    <submittedName>
        <fullName evidence="2">Peptidase C45</fullName>
    </submittedName>
</protein>
<dbReference type="InterPro" id="IPR047801">
    <property type="entry name" value="Peptidase_C45"/>
</dbReference>
<organism evidence="2 3">
    <name type="scientific">Rhizobium dioscoreae</name>
    <dbReference type="NCBI Taxonomy" id="2653122"/>
    <lineage>
        <taxon>Bacteria</taxon>
        <taxon>Pseudomonadati</taxon>
        <taxon>Pseudomonadota</taxon>
        <taxon>Alphaproteobacteria</taxon>
        <taxon>Hyphomicrobiales</taxon>
        <taxon>Rhizobiaceae</taxon>
        <taxon>Rhizobium/Agrobacterium group</taxon>
        <taxon>Rhizobium</taxon>
    </lineage>
</organism>
<sequence length="349" mass="37787">MSINISNQLTSITMEGDSHGIGKALGRQGAAAAHHHLVRTHAWAVVSSFCDSDRVRTALSLTEKHYPQHLEELHGLAEGLDLPFEKVFAWNCRGDIWTMSPDGCTTVQLPGIQPVVAHNEDGDPGLRAGCAMATVRPKQGHTFSAFVYPASIPGHTFAINDAGLVVTVNNIRSRRSGDGLPRMVLTRALLDCASPEEAIDLLRAMPRSGAFHLTLASPGAKDIFSVEFTHEDVSVVRLMAPSSHANHLIHDRMGKEEQVVTASSQSRQRRGDAMIALAGEAGVEPLAILRDTNEEALPIYRTQPDDPDNENTLATAHFAIGADKVECTVYDGPESVPRFRFSNDALCFA</sequence>
<dbReference type="NCBIfam" id="NF040521">
    <property type="entry name" value="C45_proenzyme"/>
    <property type="match status" value="1"/>
</dbReference>
<reference evidence="2 3" key="1">
    <citation type="journal article" date="2020" name="Genome Biol. Evol.">
        <title>Rhizobium dioscoreae sp. nov., a plant growth-promoting bacterium isolated from yam (Dioscorea species).</title>
        <authorList>
            <person name="Ouyabe M."/>
            <person name="Tanaka N."/>
            <person name="Shiwa Y."/>
            <person name="Fujita N."/>
            <person name="Kikuno H."/>
            <person name="Babil P."/>
            <person name="Shiwachi H."/>
        </authorList>
    </citation>
    <scope>NUCLEOTIDE SEQUENCE [LARGE SCALE GENOMIC DNA]</scope>
    <source>
        <strain evidence="2 3">S-93</strain>
    </source>
</reference>
<gene>
    <name evidence="2" type="ORF">RsS93_46690</name>
</gene>
<feature type="domain" description="Peptidase C45 hydrolase" evidence="1">
    <location>
        <begin position="115"/>
        <end position="328"/>
    </location>
</feature>
<proteinExistence type="predicted"/>
<accession>A0ABQ0Z938</accession>
<evidence type="ECO:0000313" key="3">
    <source>
        <dbReference type="Proteomes" id="UP000390335"/>
    </source>
</evidence>
<dbReference type="InterPro" id="IPR005079">
    <property type="entry name" value="Peptidase_C45_hydrolase"/>
</dbReference>
<evidence type="ECO:0000259" key="1">
    <source>
        <dbReference type="Pfam" id="PF03417"/>
    </source>
</evidence>
<keyword evidence="3" id="KW-1185">Reference proteome</keyword>
<dbReference type="PANTHER" id="PTHR34180:SF1">
    <property type="entry name" value="BETA-ALANYL-DOPAMINE_CARCININE HYDROLASE"/>
    <property type="match status" value="1"/>
</dbReference>
<dbReference type="PANTHER" id="PTHR34180">
    <property type="entry name" value="PEPTIDASE C45"/>
    <property type="match status" value="1"/>
</dbReference>
<dbReference type="Proteomes" id="UP000390335">
    <property type="component" value="Unassembled WGS sequence"/>
</dbReference>
<dbReference type="Gene3D" id="3.60.60.10">
    <property type="entry name" value="Penicillin V Acylase, Chain A"/>
    <property type="match status" value="1"/>
</dbReference>
<name>A0ABQ0Z938_9HYPH</name>
<comment type="caution">
    <text evidence="2">The sequence shown here is derived from an EMBL/GenBank/DDBJ whole genome shotgun (WGS) entry which is preliminary data.</text>
</comment>
<evidence type="ECO:0000313" key="2">
    <source>
        <dbReference type="EMBL" id="GES52055.1"/>
    </source>
</evidence>
<dbReference type="Pfam" id="PF03417">
    <property type="entry name" value="AAT"/>
    <property type="match status" value="1"/>
</dbReference>
<dbReference type="RefSeq" id="WP_113352292.1">
    <property type="nucleotide sequence ID" value="NZ_BLAJ01000006.1"/>
</dbReference>
<dbReference type="EMBL" id="BLAJ01000006">
    <property type="protein sequence ID" value="GES52055.1"/>
    <property type="molecule type" value="Genomic_DNA"/>
</dbReference>
<dbReference type="InterPro" id="IPR047794">
    <property type="entry name" value="C45_proenzyme-like"/>
</dbReference>